<protein>
    <submittedName>
        <fullName evidence="1">Uncharacterized protein</fullName>
    </submittedName>
</protein>
<sequence>MPQISAVVFAAIALLTIMIAIDATPIDRLTARHENLVDHQPFIRESVTTKDAGGSEPGHSRTKEEQTTEMINAATGATVAVTGALASTHALPVLKDAAHQGVQKVNTTIHHVKDKVHNAKAEMKLGEKKVEEHIPFHHHPEDHDEPSQARRGLHNYALDVSRRRLPRDDNNNLHIIQTG</sequence>
<reference evidence="1" key="1">
    <citation type="submission" date="2022-09" db="EMBL/GenBank/DDBJ databases">
        <title>A Global Phylogenomic Analysis of the Shiitake Genus Lentinula.</title>
        <authorList>
            <consortium name="DOE Joint Genome Institute"/>
            <person name="Sierra-Patev S."/>
            <person name="Min B."/>
            <person name="Naranjo-Ortiz M."/>
            <person name="Looney B."/>
            <person name="Konkel Z."/>
            <person name="Slot J.C."/>
            <person name="Sakamoto Y."/>
            <person name="Steenwyk J.L."/>
            <person name="Rokas A."/>
            <person name="Carro J."/>
            <person name="Camarero S."/>
            <person name="Ferreira P."/>
            <person name="Molpeceres G."/>
            <person name="Ruiz-Duenas F.J."/>
            <person name="Serrano A."/>
            <person name="Henrissat B."/>
            <person name="Drula E."/>
            <person name="Hughes K.W."/>
            <person name="Mata J.L."/>
            <person name="Ishikawa N.K."/>
            <person name="Vargas-Isla R."/>
            <person name="Ushijima S."/>
            <person name="Smith C.A."/>
            <person name="Ahrendt S."/>
            <person name="Andreopoulos W."/>
            <person name="He G."/>
            <person name="Labutti K."/>
            <person name="Lipzen A."/>
            <person name="Ng V."/>
            <person name="Riley R."/>
            <person name="Sandor L."/>
            <person name="Barry K."/>
            <person name="Martinez A.T."/>
            <person name="Xiao Y."/>
            <person name="Gibbons J.G."/>
            <person name="Terashima K."/>
            <person name="Grigoriev I.V."/>
            <person name="Hibbett D.S."/>
        </authorList>
    </citation>
    <scope>NUCLEOTIDE SEQUENCE</scope>
    <source>
        <strain evidence="1">TMI1499</strain>
    </source>
</reference>
<organism evidence="1 2">
    <name type="scientific">Lentinula aff. lateritia</name>
    <dbReference type="NCBI Taxonomy" id="2804960"/>
    <lineage>
        <taxon>Eukaryota</taxon>
        <taxon>Fungi</taxon>
        <taxon>Dikarya</taxon>
        <taxon>Basidiomycota</taxon>
        <taxon>Agaricomycotina</taxon>
        <taxon>Agaricomycetes</taxon>
        <taxon>Agaricomycetidae</taxon>
        <taxon>Agaricales</taxon>
        <taxon>Marasmiineae</taxon>
        <taxon>Omphalotaceae</taxon>
        <taxon>Lentinula</taxon>
    </lineage>
</organism>
<evidence type="ECO:0000313" key="2">
    <source>
        <dbReference type="Proteomes" id="UP001163835"/>
    </source>
</evidence>
<name>A0ACC1TZC8_9AGAR</name>
<evidence type="ECO:0000313" key="1">
    <source>
        <dbReference type="EMBL" id="KAJ3809962.1"/>
    </source>
</evidence>
<accession>A0ACC1TZC8</accession>
<proteinExistence type="predicted"/>
<dbReference type="Proteomes" id="UP001163835">
    <property type="component" value="Unassembled WGS sequence"/>
</dbReference>
<dbReference type="EMBL" id="MU795126">
    <property type="protein sequence ID" value="KAJ3809962.1"/>
    <property type="molecule type" value="Genomic_DNA"/>
</dbReference>
<comment type="caution">
    <text evidence="1">The sequence shown here is derived from an EMBL/GenBank/DDBJ whole genome shotgun (WGS) entry which is preliminary data.</text>
</comment>
<keyword evidence="2" id="KW-1185">Reference proteome</keyword>
<gene>
    <name evidence="1" type="ORF">F5876DRAFT_77218</name>
</gene>